<dbReference type="AlphaFoldDB" id="A0A0U1LRT7"/>
<evidence type="ECO:0000313" key="3">
    <source>
        <dbReference type="EMBL" id="CRG86117.1"/>
    </source>
</evidence>
<evidence type="ECO:0000256" key="1">
    <source>
        <dbReference type="SAM" id="MobiDB-lite"/>
    </source>
</evidence>
<feature type="region of interest" description="Disordered" evidence="1">
    <location>
        <begin position="129"/>
        <end position="152"/>
    </location>
</feature>
<dbReference type="STRING" id="28573.A0A0U1LRT7"/>
<evidence type="ECO:0000259" key="2">
    <source>
        <dbReference type="Pfam" id="PF09995"/>
    </source>
</evidence>
<reference evidence="3 4" key="1">
    <citation type="submission" date="2015-04" db="EMBL/GenBank/DDBJ databases">
        <authorList>
            <person name="Syromyatnikov M.Y."/>
            <person name="Popov V.N."/>
        </authorList>
    </citation>
    <scope>NUCLEOTIDE SEQUENCE [LARGE SCALE GENOMIC DNA]</scope>
    <source>
        <strain evidence="3">WF-38-12</strain>
    </source>
</reference>
<dbReference type="Pfam" id="PF09995">
    <property type="entry name" value="MPAB_Lcp_cat"/>
    <property type="match status" value="1"/>
</dbReference>
<keyword evidence="4" id="KW-1185">Reference proteome</keyword>
<name>A0A0U1LRT7_TALIS</name>
<dbReference type="InterPro" id="IPR018713">
    <property type="entry name" value="MPAB/Lcp_cat_dom"/>
</dbReference>
<accession>A0A0U1LRT7</accession>
<dbReference type="OMA" id="RYWQESL"/>
<dbReference type="Proteomes" id="UP000054383">
    <property type="component" value="Unassembled WGS sequence"/>
</dbReference>
<feature type="compositionally biased region" description="Low complexity" evidence="1">
    <location>
        <begin position="131"/>
        <end position="144"/>
    </location>
</feature>
<organism evidence="3 4">
    <name type="scientific">Talaromyces islandicus</name>
    <name type="common">Penicillium islandicum</name>
    <dbReference type="NCBI Taxonomy" id="28573"/>
    <lineage>
        <taxon>Eukaryota</taxon>
        <taxon>Fungi</taxon>
        <taxon>Dikarya</taxon>
        <taxon>Ascomycota</taxon>
        <taxon>Pezizomycotina</taxon>
        <taxon>Eurotiomycetes</taxon>
        <taxon>Eurotiomycetidae</taxon>
        <taxon>Eurotiales</taxon>
        <taxon>Trichocomaceae</taxon>
        <taxon>Talaromyces</taxon>
        <taxon>Talaromyces sect. Islandici</taxon>
    </lineage>
</organism>
<dbReference type="EMBL" id="CVMT01000002">
    <property type="protein sequence ID" value="CRG86117.1"/>
    <property type="molecule type" value="Genomic_DNA"/>
</dbReference>
<proteinExistence type="predicted"/>
<dbReference type="PANTHER" id="PTHR36151:SF3">
    <property type="entry name" value="ER-BOUND OXYGENASE MPAB_MPAB'_RUBBER OXYGENASE CATALYTIC DOMAIN-CONTAINING PROTEIN"/>
    <property type="match status" value="1"/>
</dbReference>
<dbReference type="GO" id="GO:0016491">
    <property type="term" value="F:oxidoreductase activity"/>
    <property type="evidence" value="ECO:0007669"/>
    <property type="project" value="InterPro"/>
</dbReference>
<protein>
    <recommendedName>
        <fullName evidence="2">ER-bound oxygenase mpaB/mpaB'/Rubber oxygenase catalytic domain-containing protein</fullName>
    </recommendedName>
</protein>
<dbReference type="OrthoDB" id="4444391at2759"/>
<dbReference type="PANTHER" id="PTHR36151">
    <property type="entry name" value="BLR2777 PROTEIN"/>
    <property type="match status" value="1"/>
</dbReference>
<gene>
    <name evidence="3" type="ORF">PISL3812_03120</name>
</gene>
<sequence length="323" mass="37204">MATLNRRRSSRFTESYEFYSSDFTRFSGSLVLTEKKSNVNYDAILDSLEDLYQIPGIFREGISLTGGAVAILLQAAARRKPESPATDANARPIADLSEELYRNLRATVIYLQGLTFGTRDQRRRILELTHSSQKQQQQQKQQSSGINRSNIHDHYPHDPKLRLWITATLYATTTEVYQRVVERMSLKRAERTYHEFSVLAKALNLAQNSWPQSRNAFWVYWDENVELLDVDSSARPLADGLKNLQDLPAWLKVSKPFISNITPEMLPPHVREQYGFQSSATSRFKYRLYMGGAKAIYPVLPSAIRCMPMKRAMREVDDMLREN</sequence>
<evidence type="ECO:0000313" key="4">
    <source>
        <dbReference type="Proteomes" id="UP000054383"/>
    </source>
</evidence>
<feature type="domain" description="ER-bound oxygenase mpaB/mpaB'/Rubber oxygenase catalytic" evidence="2">
    <location>
        <begin position="60"/>
        <end position="294"/>
    </location>
</feature>